<keyword evidence="5 9" id="KW-0822">Tryptophan biosynthesis</keyword>
<evidence type="ECO:0000256" key="3">
    <source>
        <dbReference type="ARBA" id="ARBA00011270"/>
    </source>
</evidence>
<dbReference type="InterPro" id="IPR018204">
    <property type="entry name" value="Trp_synthase_alpha_AS"/>
</dbReference>
<accession>A0A0R2Q4A4</accession>
<dbReference type="InterPro" id="IPR002028">
    <property type="entry name" value="Trp_synthase_suA"/>
</dbReference>
<dbReference type="PROSITE" id="PS00167">
    <property type="entry name" value="TRP_SYNTHASE_ALPHA"/>
    <property type="match status" value="1"/>
</dbReference>
<comment type="function">
    <text evidence="1 9">The alpha subunit is responsible for the aldol cleavage of indoleglycerol phosphate to indole and glyceraldehyde 3-phosphate.</text>
</comment>
<comment type="similarity">
    <text evidence="9 10">Belongs to the TrpA family.</text>
</comment>
<evidence type="ECO:0000313" key="12">
    <source>
        <dbReference type="Proteomes" id="UP000054212"/>
    </source>
</evidence>
<dbReference type="HAMAP" id="MF_00131">
    <property type="entry name" value="Trp_synth_alpha"/>
    <property type="match status" value="1"/>
</dbReference>
<dbReference type="PANTHER" id="PTHR43406:SF1">
    <property type="entry name" value="TRYPTOPHAN SYNTHASE ALPHA CHAIN, CHLOROPLASTIC"/>
    <property type="match status" value="1"/>
</dbReference>
<dbReference type="PANTHER" id="PTHR43406">
    <property type="entry name" value="TRYPTOPHAN SYNTHASE, ALPHA CHAIN"/>
    <property type="match status" value="1"/>
</dbReference>
<evidence type="ECO:0000256" key="7">
    <source>
        <dbReference type="ARBA" id="ARBA00023239"/>
    </source>
</evidence>
<dbReference type="EMBL" id="LIAT01000044">
    <property type="protein sequence ID" value="KRO45063.1"/>
    <property type="molecule type" value="Genomic_DNA"/>
</dbReference>
<proteinExistence type="inferred from homology"/>
<dbReference type="NCBIfam" id="TIGR00262">
    <property type="entry name" value="trpA"/>
    <property type="match status" value="1"/>
</dbReference>
<evidence type="ECO:0000256" key="1">
    <source>
        <dbReference type="ARBA" id="ARBA00003365"/>
    </source>
</evidence>
<sequence length="267" mass="28103">MKKDSLAQVFARAKSENRAALIGYMPAGFPTLEGSKELIRALIDGGVDIVEVGFAYSDPVMDGAIIQEAAEIALRNKTGAKEVLEVVSSVSVPSLVMSYWNPIERYGVKNFTEALASAGGVGVITPDLTIEESGDWIEETERNDLHRVYVVAPSTDDSRLAKVAGKCSGFVYAASLMGVTGARNSLSDNASELVARLRKVTDLPIAVGLGVSTAEQAASVAKFADGVIVGSAFIKLVLQAPDIAQACKSVTLLARELSEGVRQGRVG</sequence>
<dbReference type="GO" id="GO:0005829">
    <property type="term" value="C:cytosol"/>
    <property type="evidence" value="ECO:0007669"/>
    <property type="project" value="TreeGrafter"/>
</dbReference>
<dbReference type="FunFam" id="3.20.20.70:FF:000037">
    <property type="entry name" value="Tryptophan synthase alpha chain"/>
    <property type="match status" value="1"/>
</dbReference>
<feature type="active site" description="Proton acceptor" evidence="9">
    <location>
        <position position="62"/>
    </location>
</feature>
<comment type="pathway">
    <text evidence="2 9">Amino-acid biosynthesis; L-tryptophan biosynthesis; L-tryptophan from chorismate: step 5/5.</text>
</comment>
<evidence type="ECO:0000256" key="4">
    <source>
        <dbReference type="ARBA" id="ARBA00022605"/>
    </source>
</evidence>
<evidence type="ECO:0000256" key="9">
    <source>
        <dbReference type="HAMAP-Rule" id="MF_00131"/>
    </source>
</evidence>
<organism evidence="11 12">
    <name type="scientific">Actinobacteria bacterium BACL2 MAG-120813-bin23</name>
    <dbReference type="NCBI Taxonomy" id="1655569"/>
    <lineage>
        <taxon>Bacteria</taxon>
        <taxon>Bacillati</taxon>
        <taxon>Actinomycetota</taxon>
        <taxon>Actinomycetes</taxon>
        <taxon>Actinomycetes incertae sedis</taxon>
        <taxon>ac1 cluster</taxon>
    </lineage>
</organism>
<comment type="subunit">
    <text evidence="3 9">Tetramer of two alpha and two beta chains.</text>
</comment>
<dbReference type="Gene3D" id="3.20.20.70">
    <property type="entry name" value="Aldolase class I"/>
    <property type="match status" value="1"/>
</dbReference>
<protein>
    <recommendedName>
        <fullName evidence="9">Tryptophan synthase alpha chain</fullName>
        <ecNumber evidence="9">4.2.1.20</ecNumber>
    </recommendedName>
</protein>
<keyword evidence="6 9" id="KW-0057">Aromatic amino acid biosynthesis</keyword>
<dbReference type="InterPro" id="IPR011060">
    <property type="entry name" value="RibuloseP-bd_barrel"/>
</dbReference>
<keyword evidence="7 9" id="KW-0456">Lyase</keyword>
<gene>
    <name evidence="9" type="primary">trpA</name>
    <name evidence="11" type="ORF">ABR61_00490</name>
</gene>
<reference evidence="11 12" key="1">
    <citation type="submission" date="2015-10" db="EMBL/GenBank/DDBJ databases">
        <title>Metagenome-Assembled Genomes uncover a global brackish microbiome.</title>
        <authorList>
            <person name="Hugerth L.W."/>
            <person name="Larsson J."/>
            <person name="Alneberg J."/>
            <person name="Lindh M.V."/>
            <person name="Legrand C."/>
            <person name="Pinhassi J."/>
            <person name="Andersson A.F."/>
        </authorList>
    </citation>
    <scope>NUCLEOTIDE SEQUENCE [LARGE SCALE GENOMIC DNA]</scope>
    <source>
        <strain evidence="11">BACL2 MAG-120813-bin23</strain>
    </source>
</reference>
<dbReference type="Proteomes" id="UP000054212">
    <property type="component" value="Unassembled WGS sequence"/>
</dbReference>
<dbReference type="EC" id="4.2.1.20" evidence="9"/>
<dbReference type="CDD" id="cd04724">
    <property type="entry name" value="Tryptophan_synthase_alpha"/>
    <property type="match status" value="1"/>
</dbReference>
<evidence type="ECO:0000256" key="10">
    <source>
        <dbReference type="RuleBase" id="RU003662"/>
    </source>
</evidence>
<dbReference type="Pfam" id="PF00290">
    <property type="entry name" value="Trp_syntA"/>
    <property type="match status" value="1"/>
</dbReference>
<comment type="caution">
    <text evidence="11">The sequence shown here is derived from an EMBL/GenBank/DDBJ whole genome shotgun (WGS) entry which is preliminary data.</text>
</comment>
<keyword evidence="4 9" id="KW-0028">Amino-acid biosynthesis</keyword>
<comment type="catalytic activity">
    <reaction evidence="8 9">
        <text>(1S,2R)-1-C-(indol-3-yl)glycerol 3-phosphate + L-serine = D-glyceraldehyde 3-phosphate + L-tryptophan + H2O</text>
        <dbReference type="Rhea" id="RHEA:10532"/>
        <dbReference type="ChEBI" id="CHEBI:15377"/>
        <dbReference type="ChEBI" id="CHEBI:33384"/>
        <dbReference type="ChEBI" id="CHEBI:57912"/>
        <dbReference type="ChEBI" id="CHEBI:58866"/>
        <dbReference type="ChEBI" id="CHEBI:59776"/>
        <dbReference type="EC" id="4.2.1.20"/>
    </reaction>
</comment>
<feature type="active site" description="Proton acceptor" evidence="9">
    <location>
        <position position="51"/>
    </location>
</feature>
<dbReference type="GO" id="GO:0004834">
    <property type="term" value="F:tryptophan synthase activity"/>
    <property type="evidence" value="ECO:0007669"/>
    <property type="project" value="UniProtKB-UniRule"/>
</dbReference>
<evidence type="ECO:0000256" key="5">
    <source>
        <dbReference type="ARBA" id="ARBA00022822"/>
    </source>
</evidence>
<dbReference type="AlphaFoldDB" id="A0A0R2Q4A4"/>
<evidence type="ECO:0000256" key="2">
    <source>
        <dbReference type="ARBA" id="ARBA00004733"/>
    </source>
</evidence>
<dbReference type="UniPathway" id="UPA00035">
    <property type="reaction ID" value="UER00044"/>
</dbReference>
<name>A0A0R2Q4A4_9ACTN</name>
<evidence type="ECO:0000256" key="8">
    <source>
        <dbReference type="ARBA" id="ARBA00049047"/>
    </source>
</evidence>
<evidence type="ECO:0000256" key="6">
    <source>
        <dbReference type="ARBA" id="ARBA00023141"/>
    </source>
</evidence>
<evidence type="ECO:0000313" key="11">
    <source>
        <dbReference type="EMBL" id="KRO45063.1"/>
    </source>
</evidence>
<dbReference type="SUPFAM" id="SSF51366">
    <property type="entry name" value="Ribulose-phoshate binding barrel"/>
    <property type="match status" value="1"/>
</dbReference>
<dbReference type="InterPro" id="IPR013785">
    <property type="entry name" value="Aldolase_TIM"/>
</dbReference>